<feature type="domain" description="Reverse transcriptase RNase H-like" evidence="9">
    <location>
        <begin position="475"/>
        <end position="578"/>
    </location>
</feature>
<evidence type="ECO:0000313" key="11">
    <source>
        <dbReference type="Proteomes" id="UP000265515"/>
    </source>
</evidence>
<dbReference type="PANTHER" id="PTHR37984">
    <property type="entry name" value="PROTEIN CBG26694"/>
    <property type="match status" value="1"/>
</dbReference>
<feature type="region of interest" description="Disordered" evidence="7">
    <location>
        <begin position="1"/>
        <end position="20"/>
    </location>
</feature>
<feature type="region of interest" description="Disordered" evidence="7">
    <location>
        <begin position="46"/>
        <end position="111"/>
    </location>
</feature>
<dbReference type="Pfam" id="PF17917">
    <property type="entry name" value="RT_RNaseH"/>
    <property type="match status" value="1"/>
</dbReference>
<dbReference type="AlphaFoldDB" id="A0A388JZF2"/>
<dbReference type="InterPro" id="IPR043502">
    <property type="entry name" value="DNA/RNA_pol_sf"/>
</dbReference>
<dbReference type="EMBL" id="BFEA01000036">
    <property type="protein sequence ID" value="GBG63145.1"/>
    <property type="molecule type" value="Genomic_DNA"/>
</dbReference>
<keyword evidence="6" id="KW-0695">RNA-directed DNA polymerase</keyword>
<evidence type="ECO:0000256" key="3">
    <source>
        <dbReference type="ARBA" id="ARBA00022722"/>
    </source>
</evidence>
<feature type="compositionally biased region" description="Acidic residues" evidence="7">
    <location>
        <begin position="75"/>
        <end position="86"/>
    </location>
</feature>
<evidence type="ECO:0008006" key="12">
    <source>
        <dbReference type="Google" id="ProtNLM"/>
    </source>
</evidence>
<name>A0A388JZF2_CHABU</name>
<dbReference type="GO" id="GO:0016787">
    <property type="term" value="F:hydrolase activity"/>
    <property type="evidence" value="ECO:0007669"/>
    <property type="project" value="UniProtKB-KW"/>
</dbReference>
<comment type="caution">
    <text evidence="10">The sequence shown here is derived from an EMBL/GenBank/DDBJ whole genome shotgun (WGS) entry which is preliminary data.</text>
</comment>
<dbReference type="FunFam" id="3.30.70.270:FF:000003">
    <property type="entry name" value="Transposon Ty3-G Gag-Pol polyprotein"/>
    <property type="match status" value="1"/>
</dbReference>
<accession>A0A388JZF2</accession>
<feature type="compositionally biased region" description="Basic and acidic residues" evidence="7">
    <location>
        <begin position="46"/>
        <end position="56"/>
    </location>
</feature>
<evidence type="ECO:0000256" key="1">
    <source>
        <dbReference type="ARBA" id="ARBA00022679"/>
    </source>
</evidence>
<dbReference type="InterPro" id="IPR050951">
    <property type="entry name" value="Retrovirus_Pol_polyprotein"/>
</dbReference>
<keyword evidence="1" id="KW-0808">Transferase</keyword>
<organism evidence="10 11">
    <name type="scientific">Chara braunii</name>
    <name type="common">Braun's stonewort</name>
    <dbReference type="NCBI Taxonomy" id="69332"/>
    <lineage>
        <taxon>Eukaryota</taxon>
        <taxon>Viridiplantae</taxon>
        <taxon>Streptophyta</taxon>
        <taxon>Charophyceae</taxon>
        <taxon>Charales</taxon>
        <taxon>Characeae</taxon>
        <taxon>Chara</taxon>
    </lineage>
</organism>
<dbReference type="Gene3D" id="3.30.70.270">
    <property type="match status" value="2"/>
</dbReference>
<reference evidence="10 11" key="1">
    <citation type="journal article" date="2018" name="Cell">
        <title>The Chara Genome: Secondary Complexity and Implications for Plant Terrestrialization.</title>
        <authorList>
            <person name="Nishiyama T."/>
            <person name="Sakayama H."/>
            <person name="Vries J.D."/>
            <person name="Buschmann H."/>
            <person name="Saint-Marcoux D."/>
            <person name="Ullrich K.K."/>
            <person name="Haas F.B."/>
            <person name="Vanderstraeten L."/>
            <person name="Becker D."/>
            <person name="Lang D."/>
            <person name="Vosolsobe S."/>
            <person name="Rombauts S."/>
            <person name="Wilhelmsson P.K.I."/>
            <person name="Janitza P."/>
            <person name="Kern R."/>
            <person name="Heyl A."/>
            <person name="Rumpler F."/>
            <person name="Villalobos L.I.A.C."/>
            <person name="Clay J.M."/>
            <person name="Skokan R."/>
            <person name="Toyoda A."/>
            <person name="Suzuki Y."/>
            <person name="Kagoshima H."/>
            <person name="Schijlen E."/>
            <person name="Tajeshwar N."/>
            <person name="Catarino B."/>
            <person name="Hetherington A.J."/>
            <person name="Saltykova A."/>
            <person name="Bonnot C."/>
            <person name="Breuninger H."/>
            <person name="Symeonidi A."/>
            <person name="Radhakrishnan G.V."/>
            <person name="Van Nieuwerburgh F."/>
            <person name="Deforce D."/>
            <person name="Chang C."/>
            <person name="Karol K.G."/>
            <person name="Hedrich R."/>
            <person name="Ulvskov P."/>
            <person name="Glockner G."/>
            <person name="Delwiche C.F."/>
            <person name="Petrasek J."/>
            <person name="Van de Peer Y."/>
            <person name="Friml J."/>
            <person name="Beilby M."/>
            <person name="Dolan L."/>
            <person name="Kohara Y."/>
            <person name="Sugano S."/>
            <person name="Fujiyama A."/>
            <person name="Delaux P.-M."/>
            <person name="Quint M."/>
            <person name="TheiBen G."/>
            <person name="Hagemann M."/>
            <person name="Harholt J."/>
            <person name="Dunand C."/>
            <person name="Zachgo S."/>
            <person name="Langdale J."/>
            <person name="Maumus F."/>
            <person name="Straeten D.V.D."/>
            <person name="Gould S.B."/>
            <person name="Rensing S.A."/>
        </authorList>
    </citation>
    <scope>NUCLEOTIDE SEQUENCE [LARGE SCALE GENOMIC DNA]</scope>
    <source>
        <strain evidence="10 11">S276</strain>
    </source>
</reference>
<sequence>MFDTRSGKSTMPYSKAQEEQATAILRERKEKKELLRQAKMKMIAEEQAAKKKKLEEEMQILQQEEEERMRAAKDEEVEEEEEQPEEEPLKRRRLGEGEGSNGTKEDDPRVERRISEWVANLSSGEDEEVMLYIPQEEKEAAIREIEAASDPLERQAIENEKRLDWKLRLAREKKRGTEEANRMVREVESLQTCRQEVEAQPNIWAKLDKILGSIKLLGRAWTEHHQSVRGQEMALHSTRSGFRDFARDVMKHVGTEVRKLKDNAEKFCAGAVEGAKVVAAAESEGCPHKESVKLKFPDSYGGKKDDNFDNWEASINTYRSMNDVFRPWLDKFVVVYLDDILVFSRTLQEHQGHLRQVLEKLREANFKINAKKCEWVKTQVLYLGHVLDGDGIRPEDSKIAAIRDWSTPRTMTEVRSFLGLANYYKKFVRNFSSIAAPLRRLLKKEAIWKWDKDCTSALEKLKRALIEYPILKVADPSLRFVVTMDASQYGIGAVLQQDDCNGYRPVEFMSARMPSETVATSTYGRELYPLRQTSEHWKHYLLGRHFKVYSDHETRRWLKTQAKMTPKLTRWAAEIDQYDFELKLVKGKYNVVADALSRRSYYFGTIVHYLDIGRDLQEKVRQAYA</sequence>
<evidence type="ECO:0000256" key="6">
    <source>
        <dbReference type="ARBA" id="ARBA00022918"/>
    </source>
</evidence>
<evidence type="ECO:0000256" key="2">
    <source>
        <dbReference type="ARBA" id="ARBA00022695"/>
    </source>
</evidence>
<dbReference type="InterPro" id="IPR043128">
    <property type="entry name" value="Rev_trsase/Diguanyl_cyclase"/>
</dbReference>
<evidence type="ECO:0000259" key="9">
    <source>
        <dbReference type="Pfam" id="PF17917"/>
    </source>
</evidence>
<keyword evidence="4" id="KW-0255">Endonuclease</keyword>
<dbReference type="OrthoDB" id="9908684at2759"/>
<dbReference type="FunFam" id="3.30.70.270:FF:000026">
    <property type="entry name" value="Transposon Ty3-G Gag-Pol polyprotein"/>
    <property type="match status" value="1"/>
</dbReference>
<keyword evidence="5" id="KW-0378">Hydrolase</keyword>
<dbReference type="SUPFAM" id="SSF56672">
    <property type="entry name" value="DNA/RNA polymerases"/>
    <property type="match status" value="1"/>
</dbReference>
<dbReference type="PANTHER" id="PTHR37984:SF5">
    <property type="entry name" value="PROTEIN NYNRIN-LIKE"/>
    <property type="match status" value="1"/>
</dbReference>
<dbReference type="GO" id="GO:0004519">
    <property type="term" value="F:endonuclease activity"/>
    <property type="evidence" value="ECO:0007669"/>
    <property type="project" value="UniProtKB-KW"/>
</dbReference>
<dbReference type="Gramene" id="GBG63145">
    <property type="protein sequence ID" value="GBG63145"/>
    <property type="gene ID" value="CBR_g36914"/>
</dbReference>
<keyword evidence="11" id="KW-1185">Reference proteome</keyword>
<evidence type="ECO:0000259" key="8">
    <source>
        <dbReference type="Pfam" id="PF00078"/>
    </source>
</evidence>
<feature type="domain" description="Reverse transcriptase" evidence="8">
    <location>
        <begin position="319"/>
        <end position="386"/>
    </location>
</feature>
<dbReference type="Pfam" id="PF00078">
    <property type="entry name" value="RVT_1"/>
    <property type="match status" value="1"/>
</dbReference>
<evidence type="ECO:0000313" key="10">
    <source>
        <dbReference type="EMBL" id="GBG63145.1"/>
    </source>
</evidence>
<evidence type="ECO:0000256" key="5">
    <source>
        <dbReference type="ARBA" id="ARBA00022801"/>
    </source>
</evidence>
<evidence type="ECO:0000256" key="7">
    <source>
        <dbReference type="SAM" id="MobiDB-lite"/>
    </source>
</evidence>
<proteinExistence type="predicted"/>
<keyword evidence="2" id="KW-0548">Nucleotidyltransferase</keyword>
<dbReference type="GO" id="GO:0003964">
    <property type="term" value="F:RNA-directed DNA polymerase activity"/>
    <property type="evidence" value="ECO:0007669"/>
    <property type="project" value="UniProtKB-KW"/>
</dbReference>
<dbReference type="InterPro" id="IPR000477">
    <property type="entry name" value="RT_dom"/>
</dbReference>
<gene>
    <name evidence="10" type="ORF">CBR_g36914</name>
</gene>
<evidence type="ECO:0000256" key="4">
    <source>
        <dbReference type="ARBA" id="ARBA00022759"/>
    </source>
</evidence>
<dbReference type="InterPro" id="IPR041373">
    <property type="entry name" value="RT_RNaseH"/>
</dbReference>
<keyword evidence="3" id="KW-0540">Nuclease</keyword>
<protein>
    <recommendedName>
        <fullName evidence="12">Reverse transcriptase domain-containing protein</fullName>
    </recommendedName>
</protein>
<dbReference type="CDD" id="cd01647">
    <property type="entry name" value="RT_LTR"/>
    <property type="match status" value="1"/>
</dbReference>
<dbReference type="Proteomes" id="UP000265515">
    <property type="component" value="Unassembled WGS sequence"/>
</dbReference>
<dbReference type="CDD" id="cd09274">
    <property type="entry name" value="RNase_HI_RT_Ty3"/>
    <property type="match status" value="1"/>
</dbReference>